<gene>
    <name evidence="1" type="ORF">H2198_007785</name>
</gene>
<evidence type="ECO:0000313" key="2">
    <source>
        <dbReference type="Proteomes" id="UP001172386"/>
    </source>
</evidence>
<comment type="caution">
    <text evidence="1">The sequence shown here is derived from an EMBL/GenBank/DDBJ whole genome shotgun (WGS) entry which is preliminary data.</text>
</comment>
<sequence>MSIFISIYQNTIGRILPNSASSQPKPNRLKKRKMDEVAVDDQERAARRRKREDSQEFERRNEVITKRRRVDEDRYAPIVNGETYESAEIEGAFAGPMDTNHNIDQLLMPPPALSPFRSKMIDSIVRDDSRRSSMDFDGASQLSQRQRPADEFSNEYSMERARRHAAATTLPPNSGIWEAGERDLFFHLSYRGFEPLFPENWMQDFETLPLSLYARKGDPEPLIRNYKTKEFRAIRELRDLLNLGKAVRDKVLASPGVKREAIIEKAVNKYISWALTDVGLKPPSLSKPTKAAMKNTLPIHVVAKLKSRQTTQECLLEMKNKLHALATRHRQASNIQTSIEHDHSGYATPDLEDETRIAETSEDDLPVLYGIMICRSILAIFTMNSQTPPPKYMSSAYSHHMQDSEWNYRPSPAASESVFGNAREIQSVTSTERNLQLKKSLLASTNEERSEAEDDTASDPRFISDFDFSDPGKDVWNALVIAIVAMQIRKDMLALQTRRARTKDSIERLTARVEDSSVMDVDEDDDPDA</sequence>
<proteinExistence type="predicted"/>
<name>A0ACC2ZZ41_9EURO</name>
<evidence type="ECO:0000313" key="1">
    <source>
        <dbReference type="EMBL" id="KAJ9652972.1"/>
    </source>
</evidence>
<reference evidence="1" key="1">
    <citation type="submission" date="2022-10" db="EMBL/GenBank/DDBJ databases">
        <title>Culturing micro-colonial fungi from biological soil crusts in the Mojave desert and describing Neophaeococcomyces mojavensis, and introducing the new genera and species Taxawa tesnikishii.</title>
        <authorList>
            <person name="Kurbessoian T."/>
            <person name="Stajich J.E."/>
        </authorList>
    </citation>
    <scope>NUCLEOTIDE SEQUENCE</scope>
    <source>
        <strain evidence="1">JES_112</strain>
    </source>
</reference>
<organism evidence="1 2">
    <name type="scientific">Neophaeococcomyces mojaviensis</name>
    <dbReference type="NCBI Taxonomy" id="3383035"/>
    <lineage>
        <taxon>Eukaryota</taxon>
        <taxon>Fungi</taxon>
        <taxon>Dikarya</taxon>
        <taxon>Ascomycota</taxon>
        <taxon>Pezizomycotina</taxon>
        <taxon>Eurotiomycetes</taxon>
        <taxon>Chaetothyriomycetidae</taxon>
        <taxon>Chaetothyriales</taxon>
        <taxon>Chaetothyriales incertae sedis</taxon>
        <taxon>Neophaeococcomyces</taxon>
    </lineage>
</organism>
<dbReference type="Proteomes" id="UP001172386">
    <property type="component" value="Unassembled WGS sequence"/>
</dbReference>
<keyword evidence="2" id="KW-1185">Reference proteome</keyword>
<accession>A0ACC2ZZ41</accession>
<protein>
    <submittedName>
        <fullName evidence="1">Uncharacterized protein</fullName>
    </submittedName>
</protein>
<dbReference type="EMBL" id="JAPDRQ010000173">
    <property type="protein sequence ID" value="KAJ9652972.1"/>
    <property type="molecule type" value="Genomic_DNA"/>
</dbReference>